<evidence type="ECO:0000313" key="2">
    <source>
        <dbReference type="EMBL" id="MBD7916377.1"/>
    </source>
</evidence>
<evidence type="ECO:0000313" key="3">
    <source>
        <dbReference type="Proteomes" id="UP000640335"/>
    </source>
</evidence>
<accession>A0ABR8Q7I3</accession>
<protein>
    <recommendedName>
        <fullName evidence="4">ABC-2 family transporter protein</fullName>
    </recommendedName>
</protein>
<evidence type="ECO:0000256" key="1">
    <source>
        <dbReference type="SAM" id="Phobius"/>
    </source>
</evidence>
<keyword evidence="1" id="KW-1133">Transmembrane helix</keyword>
<comment type="caution">
    <text evidence="2">The sequence shown here is derived from an EMBL/GenBank/DDBJ whole genome shotgun (WGS) entry which is preliminary data.</text>
</comment>
<proteinExistence type="predicted"/>
<evidence type="ECO:0008006" key="4">
    <source>
        <dbReference type="Google" id="ProtNLM"/>
    </source>
</evidence>
<feature type="transmembrane region" description="Helical" evidence="1">
    <location>
        <begin position="204"/>
        <end position="226"/>
    </location>
</feature>
<feature type="transmembrane region" description="Helical" evidence="1">
    <location>
        <begin position="111"/>
        <end position="138"/>
    </location>
</feature>
<feature type="transmembrane region" description="Helical" evidence="1">
    <location>
        <begin position="61"/>
        <end position="82"/>
    </location>
</feature>
<keyword evidence="1" id="KW-0812">Transmembrane</keyword>
<name>A0ABR8Q7I3_9CLOT</name>
<keyword evidence="3" id="KW-1185">Reference proteome</keyword>
<dbReference type="Proteomes" id="UP000640335">
    <property type="component" value="Unassembled WGS sequence"/>
</dbReference>
<sequence>MYNILKLEIKNCLNSYKFKINFFILSLISIFTFILTCNYYYGYNSIFVPPAYKTGFISNSAIKYGFFLFLTIMPLLVCFIYSDSYEFELKKKINTAIITRCGRKRYLLSKILTVSIVAFFSVFIIMSVTELLSFFTFANKGSFTGGSMFYDLKSSYNANIFLANIKISNPYLFNFILILINSLYAAILAAFTFSLTIILKFRSVFIIIGTTIFNLALELILARLNLYNNFSIQMYQQGGPGTLSGFFILISIWILTITIIFILGLKKDTI</sequence>
<reference evidence="2 3" key="1">
    <citation type="submission" date="2020-08" db="EMBL/GenBank/DDBJ databases">
        <title>A Genomic Blueprint of the Chicken Gut Microbiome.</title>
        <authorList>
            <person name="Gilroy R."/>
            <person name="Ravi A."/>
            <person name="Getino M."/>
            <person name="Pursley I."/>
            <person name="Horton D.L."/>
            <person name="Alikhan N.-F."/>
            <person name="Baker D."/>
            <person name="Gharbi K."/>
            <person name="Hall N."/>
            <person name="Watson M."/>
            <person name="Adriaenssens E.M."/>
            <person name="Foster-Nyarko E."/>
            <person name="Jarju S."/>
            <person name="Secka A."/>
            <person name="Antonio M."/>
            <person name="Oren A."/>
            <person name="Chaudhuri R."/>
            <person name="La Ragione R.M."/>
            <person name="Hildebrand F."/>
            <person name="Pallen M.J."/>
        </authorList>
    </citation>
    <scope>NUCLEOTIDE SEQUENCE [LARGE SCALE GENOMIC DNA]</scope>
    <source>
        <strain evidence="2 3">Sa3CUN1</strain>
    </source>
</reference>
<feature type="transmembrane region" description="Helical" evidence="1">
    <location>
        <begin position="246"/>
        <end position="265"/>
    </location>
</feature>
<feature type="transmembrane region" description="Helical" evidence="1">
    <location>
        <begin position="20"/>
        <end position="41"/>
    </location>
</feature>
<organism evidence="2 3">
    <name type="scientific">Clostridium gallinarum</name>
    <dbReference type="NCBI Taxonomy" id="2762246"/>
    <lineage>
        <taxon>Bacteria</taxon>
        <taxon>Bacillati</taxon>
        <taxon>Bacillota</taxon>
        <taxon>Clostridia</taxon>
        <taxon>Eubacteriales</taxon>
        <taxon>Clostridiaceae</taxon>
        <taxon>Clostridium</taxon>
    </lineage>
</organism>
<feature type="transmembrane region" description="Helical" evidence="1">
    <location>
        <begin position="171"/>
        <end position="197"/>
    </location>
</feature>
<keyword evidence="1" id="KW-0472">Membrane</keyword>
<dbReference type="EMBL" id="JACSQZ010000077">
    <property type="protein sequence ID" value="MBD7916377.1"/>
    <property type="molecule type" value="Genomic_DNA"/>
</dbReference>
<gene>
    <name evidence="2" type="ORF">H9660_14615</name>
</gene>
<dbReference type="RefSeq" id="WP_191751121.1">
    <property type="nucleotide sequence ID" value="NZ_JACSQZ010000077.1"/>
</dbReference>